<evidence type="ECO:0000313" key="2">
    <source>
        <dbReference type="Proteomes" id="UP000093954"/>
    </source>
</evidence>
<dbReference type="EMBL" id="LROS01000023">
    <property type="protein sequence ID" value="OBR92675.1"/>
    <property type="molecule type" value="Genomic_DNA"/>
</dbReference>
<proteinExistence type="predicted"/>
<organism evidence="1 2">
    <name type="scientific">Clostridium ragsdalei P11</name>
    <dbReference type="NCBI Taxonomy" id="1353534"/>
    <lineage>
        <taxon>Bacteria</taxon>
        <taxon>Bacillati</taxon>
        <taxon>Bacillota</taxon>
        <taxon>Clostridia</taxon>
        <taxon>Eubacteriales</taxon>
        <taxon>Clostridiaceae</taxon>
        <taxon>Clostridium</taxon>
    </lineage>
</organism>
<dbReference type="RefSeq" id="WP_065078598.1">
    <property type="nucleotide sequence ID" value="NZ_LROS01000023.1"/>
</dbReference>
<accession>A0A1A6ARL6</accession>
<comment type="caution">
    <text evidence="1">The sequence shown here is derived from an EMBL/GenBank/DDBJ whole genome shotgun (WGS) entry which is preliminary data.</text>
</comment>
<gene>
    <name evidence="1" type="ORF">CLRAG_23810</name>
</gene>
<sequence length="240" mass="28498">MNKFEMIIREILIELGYTKPKKIDLNADISINIYKSENKTETQYYVVSTCNQKYFENADFDELQILVYKGIKELIVQEPAVDKNTSWIIGIECKDNYDNIMNKILSIEENPYYFKKMLCPYLTKEVSEFSDEIKCCSNYIEYMMQETKKVSRFAAFHDGKDSAYDLLMRLLIKLPIIKLKIEKENDLRSLADDIKLAVQEKGLNEIYEFLKEDIEKKTNMIDDNINDLHDLYYREDEKNE</sequence>
<dbReference type="Pfam" id="PF20289">
    <property type="entry name" value="MComp1"/>
    <property type="match status" value="1"/>
</dbReference>
<dbReference type="Proteomes" id="UP000093954">
    <property type="component" value="Unassembled WGS sequence"/>
</dbReference>
<evidence type="ECO:0000313" key="1">
    <source>
        <dbReference type="EMBL" id="OBR92675.1"/>
    </source>
</evidence>
<dbReference type="InterPro" id="IPR046905">
    <property type="entry name" value="ABC-3C_MC1"/>
</dbReference>
<name>A0A1A6ARL6_9CLOT</name>
<dbReference type="AlphaFoldDB" id="A0A1A6ARL6"/>
<reference evidence="1 2" key="1">
    <citation type="journal article" date="2012" name="Front. Microbiol.">
        <title>Draft Genome Sequence of the Virulent Strain 01-B526 of the Fish Pathogen Aeromonas salmonicida.</title>
        <authorList>
            <person name="Charette S.J."/>
            <person name="Brochu F."/>
            <person name="Boyle B."/>
            <person name="Filion G."/>
            <person name="Tanaka K.H."/>
            <person name="Derome N."/>
        </authorList>
    </citation>
    <scope>NUCLEOTIDE SEQUENCE [LARGE SCALE GENOMIC DNA]</scope>
    <source>
        <strain evidence="1 2">P11</strain>
    </source>
</reference>
<dbReference type="PATRIC" id="fig|1353534.3.peg.2418"/>
<keyword evidence="2" id="KW-1185">Reference proteome</keyword>
<protein>
    <submittedName>
        <fullName evidence="1">Uncharacterized protein</fullName>
    </submittedName>
</protein>